<dbReference type="PANTHER" id="PTHR40465:SF1">
    <property type="entry name" value="DUF6534 DOMAIN-CONTAINING PROTEIN"/>
    <property type="match status" value="1"/>
</dbReference>
<dbReference type="STRING" id="1137138.A0A067NDL3"/>
<feature type="transmembrane region" description="Helical" evidence="1">
    <location>
        <begin position="187"/>
        <end position="209"/>
    </location>
</feature>
<dbReference type="InterPro" id="IPR045339">
    <property type="entry name" value="DUF6534"/>
</dbReference>
<proteinExistence type="predicted"/>
<feature type="domain" description="DUF6534" evidence="2">
    <location>
        <begin position="154"/>
        <end position="240"/>
    </location>
</feature>
<feature type="transmembrane region" description="Helical" evidence="1">
    <location>
        <begin position="215"/>
        <end position="236"/>
    </location>
</feature>
<protein>
    <recommendedName>
        <fullName evidence="2">DUF6534 domain-containing protein</fullName>
    </recommendedName>
</protein>
<feature type="transmembrane region" description="Helical" evidence="1">
    <location>
        <begin position="51"/>
        <end position="76"/>
    </location>
</feature>
<dbReference type="Pfam" id="PF20152">
    <property type="entry name" value="DUF6534"/>
    <property type="match status" value="1"/>
</dbReference>
<dbReference type="PANTHER" id="PTHR40465">
    <property type="entry name" value="CHROMOSOME 1, WHOLE GENOME SHOTGUN SEQUENCE"/>
    <property type="match status" value="1"/>
</dbReference>
<keyword evidence="1" id="KW-1133">Transmembrane helix</keyword>
<dbReference type="InParanoid" id="A0A067NDL3"/>
<dbReference type="EMBL" id="KL198011">
    <property type="protein sequence ID" value="KDQ25065.1"/>
    <property type="molecule type" value="Genomic_DNA"/>
</dbReference>
<gene>
    <name evidence="3" type="ORF">PLEOSDRAFT_1107977</name>
</gene>
<sequence>MSSPPSPSAFAQAIAPLLIGSILACPLYGIAVAQGISYYRNYPCDRKFVKYSIALLLLIDSAHTFSLANAALVWYLRAVPNPQYPAGMIISTFFSVSFFPTSAARYFESPVVCGDFLRPECIHLEGVDQRTSGSINGLHDSNSTIFGNLELASAMICDIMISVTLVYSLHKNRSGIKTSDAMIDKLIVYFIGISTLSSVFALINLVTWVAMPKNVIFVIFHSVISKLYVNSLLVTLNSRQQFRHNLANETEVGKHLAASRFLPYEHDHIDATKDDGAIVLSTFVAVG</sequence>
<evidence type="ECO:0000313" key="4">
    <source>
        <dbReference type="Proteomes" id="UP000027073"/>
    </source>
</evidence>
<keyword evidence="1" id="KW-0472">Membrane</keyword>
<dbReference type="AlphaFoldDB" id="A0A067NDL3"/>
<organism evidence="3 4">
    <name type="scientific">Pleurotus ostreatus (strain PC15)</name>
    <name type="common">Oyster mushroom</name>
    <dbReference type="NCBI Taxonomy" id="1137138"/>
    <lineage>
        <taxon>Eukaryota</taxon>
        <taxon>Fungi</taxon>
        <taxon>Dikarya</taxon>
        <taxon>Basidiomycota</taxon>
        <taxon>Agaricomycotina</taxon>
        <taxon>Agaricomycetes</taxon>
        <taxon>Agaricomycetidae</taxon>
        <taxon>Agaricales</taxon>
        <taxon>Pleurotineae</taxon>
        <taxon>Pleurotaceae</taxon>
        <taxon>Pleurotus</taxon>
    </lineage>
</organism>
<dbReference type="Proteomes" id="UP000027073">
    <property type="component" value="Unassembled WGS sequence"/>
</dbReference>
<keyword evidence="1" id="KW-0812">Transmembrane</keyword>
<evidence type="ECO:0000313" key="3">
    <source>
        <dbReference type="EMBL" id="KDQ25065.1"/>
    </source>
</evidence>
<name>A0A067NDL3_PLEO1</name>
<feature type="transmembrane region" description="Helical" evidence="1">
    <location>
        <begin position="13"/>
        <end position="39"/>
    </location>
</feature>
<reference evidence="4" key="1">
    <citation type="journal article" date="2014" name="Proc. Natl. Acad. Sci. U.S.A.">
        <title>Extensive sampling of basidiomycete genomes demonstrates inadequacy of the white-rot/brown-rot paradigm for wood decay fungi.</title>
        <authorList>
            <person name="Riley R."/>
            <person name="Salamov A.A."/>
            <person name="Brown D.W."/>
            <person name="Nagy L.G."/>
            <person name="Floudas D."/>
            <person name="Held B.W."/>
            <person name="Levasseur A."/>
            <person name="Lombard V."/>
            <person name="Morin E."/>
            <person name="Otillar R."/>
            <person name="Lindquist E.A."/>
            <person name="Sun H."/>
            <person name="LaButti K.M."/>
            <person name="Schmutz J."/>
            <person name="Jabbour D."/>
            <person name="Luo H."/>
            <person name="Baker S.E."/>
            <person name="Pisabarro A.G."/>
            <person name="Walton J.D."/>
            <person name="Blanchette R.A."/>
            <person name="Henrissat B."/>
            <person name="Martin F."/>
            <person name="Cullen D."/>
            <person name="Hibbett D.S."/>
            <person name="Grigoriev I.V."/>
        </authorList>
    </citation>
    <scope>NUCLEOTIDE SEQUENCE [LARGE SCALE GENOMIC DNA]</scope>
    <source>
        <strain evidence="4">PC15</strain>
    </source>
</reference>
<evidence type="ECO:0000259" key="2">
    <source>
        <dbReference type="Pfam" id="PF20152"/>
    </source>
</evidence>
<feature type="transmembrane region" description="Helical" evidence="1">
    <location>
        <begin position="145"/>
        <end position="167"/>
    </location>
</feature>
<accession>A0A067NDL3</accession>
<dbReference type="HOGENOM" id="CLU_046025_5_1_1"/>
<dbReference type="VEuPathDB" id="FungiDB:PLEOSDRAFT_1107977"/>
<dbReference type="OrthoDB" id="2971182at2759"/>
<evidence type="ECO:0000256" key="1">
    <source>
        <dbReference type="SAM" id="Phobius"/>
    </source>
</evidence>